<dbReference type="GO" id="GO:0003677">
    <property type="term" value="F:DNA binding"/>
    <property type="evidence" value="ECO:0007669"/>
    <property type="project" value="UniProtKB-KW"/>
</dbReference>
<sequence length="361" mass="40928">MGNVTIKDIAQICGVGVSTVSRAMNNHPDINQETKDMIMQAIEQNNYVPNNSARNLKRTDAKAIAVLVKGISNPLFNRMIKVIEQVTQKEKYELVLQHVDDNQDEVTVAIELEKEKRLRGIIFLGGYFSHSEEKLRQMSIPFVLSTISLVEEDERQEYASVSVDDIKESYRIVNYLIQNGHKRIAVVGSRKDDESIGWLRLQGYRKALEQNHIQIDEDLICYVNGNLATYSMEAGYEMTDELLKKGKEFTALFAMSDRMAVGACKAILDHGGKIPDEYSVVGFDGMDVAQYYNPSITTIQQPVEEMAEATIRMLLDLIRKKHKSRHLVFEGQLIEGQSVRNIRENEGGANYESKWNTASDQ</sequence>
<reference evidence="5 6" key="1">
    <citation type="submission" date="2020-08" db="EMBL/GenBank/DDBJ databases">
        <title>Genome public.</title>
        <authorList>
            <person name="Liu C."/>
            <person name="Sun Q."/>
        </authorList>
    </citation>
    <scope>NUCLEOTIDE SEQUENCE [LARGE SCALE GENOMIC DNA]</scope>
    <source>
        <strain evidence="5 6">NSJ-46</strain>
    </source>
</reference>
<dbReference type="InterPro" id="IPR000843">
    <property type="entry name" value="HTH_LacI"/>
</dbReference>
<keyword evidence="3" id="KW-0804">Transcription</keyword>
<gene>
    <name evidence="5" type="ORF">H8716_07730</name>
</gene>
<dbReference type="PANTHER" id="PTHR30146:SF149">
    <property type="entry name" value="HTH-TYPE TRANSCRIPTIONAL REGULATOR EBGR"/>
    <property type="match status" value="1"/>
</dbReference>
<evidence type="ECO:0000259" key="4">
    <source>
        <dbReference type="PROSITE" id="PS50932"/>
    </source>
</evidence>
<dbReference type="Gene3D" id="3.40.50.2300">
    <property type="match status" value="2"/>
</dbReference>
<dbReference type="Gene3D" id="1.10.260.40">
    <property type="entry name" value="lambda repressor-like DNA-binding domains"/>
    <property type="match status" value="1"/>
</dbReference>
<dbReference type="InterPro" id="IPR046335">
    <property type="entry name" value="LacI/GalR-like_sensor"/>
</dbReference>
<evidence type="ECO:0000256" key="1">
    <source>
        <dbReference type="ARBA" id="ARBA00023015"/>
    </source>
</evidence>
<dbReference type="SUPFAM" id="SSF47413">
    <property type="entry name" value="lambda repressor-like DNA-binding domains"/>
    <property type="match status" value="1"/>
</dbReference>
<dbReference type="EMBL" id="JACRSZ010000006">
    <property type="protein sequence ID" value="MBC8572969.1"/>
    <property type="molecule type" value="Genomic_DNA"/>
</dbReference>
<comment type="caution">
    <text evidence="5">The sequence shown here is derived from an EMBL/GenBank/DDBJ whole genome shotgun (WGS) entry which is preliminary data.</text>
</comment>
<evidence type="ECO:0000256" key="3">
    <source>
        <dbReference type="ARBA" id="ARBA00023163"/>
    </source>
</evidence>
<feature type="domain" description="HTH lacI-type" evidence="4">
    <location>
        <begin position="4"/>
        <end position="58"/>
    </location>
</feature>
<name>A0ABR7N9G1_9FIRM</name>
<accession>A0ABR7N9G1</accession>
<keyword evidence="6" id="KW-1185">Reference proteome</keyword>
<proteinExistence type="predicted"/>
<dbReference type="InterPro" id="IPR010982">
    <property type="entry name" value="Lambda_DNA-bd_dom_sf"/>
</dbReference>
<evidence type="ECO:0000313" key="5">
    <source>
        <dbReference type="EMBL" id="MBC8572969.1"/>
    </source>
</evidence>
<dbReference type="Pfam" id="PF13377">
    <property type="entry name" value="Peripla_BP_3"/>
    <property type="match status" value="1"/>
</dbReference>
<evidence type="ECO:0000313" key="6">
    <source>
        <dbReference type="Proteomes" id="UP000657421"/>
    </source>
</evidence>
<organism evidence="5 6">
    <name type="scientific">Jingyaoa shaoxingensis</name>
    <dbReference type="NCBI Taxonomy" id="2763671"/>
    <lineage>
        <taxon>Bacteria</taxon>
        <taxon>Bacillati</taxon>
        <taxon>Bacillota</taxon>
        <taxon>Clostridia</taxon>
        <taxon>Lachnospirales</taxon>
        <taxon>Lachnospiraceae</taxon>
        <taxon>Jingyaoa</taxon>
    </lineage>
</organism>
<dbReference type="RefSeq" id="WP_249307998.1">
    <property type="nucleotide sequence ID" value="NZ_JACRSZ010000006.1"/>
</dbReference>
<keyword evidence="2 5" id="KW-0238">DNA-binding</keyword>
<dbReference type="Proteomes" id="UP000657421">
    <property type="component" value="Unassembled WGS sequence"/>
</dbReference>
<dbReference type="PANTHER" id="PTHR30146">
    <property type="entry name" value="LACI-RELATED TRANSCRIPTIONAL REPRESSOR"/>
    <property type="match status" value="1"/>
</dbReference>
<dbReference type="PROSITE" id="PS50932">
    <property type="entry name" value="HTH_LACI_2"/>
    <property type="match status" value="1"/>
</dbReference>
<dbReference type="CDD" id="cd01392">
    <property type="entry name" value="HTH_LacI"/>
    <property type="match status" value="1"/>
</dbReference>
<dbReference type="CDD" id="cd06267">
    <property type="entry name" value="PBP1_LacI_sugar_binding-like"/>
    <property type="match status" value="1"/>
</dbReference>
<keyword evidence="1" id="KW-0805">Transcription regulation</keyword>
<dbReference type="Pfam" id="PF00356">
    <property type="entry name" value="LacI"/>
    <property type="match status" value="1"/>
</dbReference>
<evidence type="ECO:0000256" key="2">
    <source>
        <dbReference type="ARBA" id="ARBA00023125"/>
    </source>
</evidence>
<dbReference type="SMART" id="SM00354">
    <property type="entry name" value="HTH_LACI"/>
    <property type="match status" value="1"/>
</dbReference>
<dbReference type="InterPro" id="IPR028082">
    <property type="entry name" value="Peripla_BP_I"/>
</dbReference>
<dbReference type="SUPFAM" id="SSF53822">
    <property type="entry name" value="Periplasmic binding protein-like I"/>
    <property type="match status" value="1"/>
</dbReference>
<protein>
    <submittedName>
        <fullName evidence="5">LacI family DNA-binding transcriptional regulator</fullName>
    </submittedName>
</protein>